<feature type="chain" id="PRO_5002219503" evidence="2">
    <location>
        <begin position="23"/>
        <end position="367"/>
    </location>
</feature>
<evidence type="ECO:0000313" key="3">
    <source>
        <dbReference type="EMBL" id="KIQ70238.1"/>
    </source>
</evidence>
<evidence type="ECO:0000256" key="2">
    <source>
        <dbReference type="SAM" id="SignalP"/>
    </source>
</evidence>
<evidence type="ECO:0000313" key="4">
    <source>
        <dbReference type="Proteomes" id="UP000035100"/>
    </source>
</evidence>
<name>A0A0D0QGW4_9RHOB</name>
<dbReference type="Pfam" id="PF13531">
    <property type="entry name" value="SBP_bac_11"/>
    <property type="match status" value="1"/>
</dbReference>
<dbReference type="RefSeq" id="WP_018302978.1">
    <property type="nucleotide sequence ID" value="NZ_KB902288.1"/>
</dbReference>
<dbReference type="eggNOG" id="COG1840">
    <property type="taxonomic scope" value="Bacteria"/>
</dbReference>
<dbReference type="PANTHER" id="PTHR30006">
    <property type="entry name" value="THIAMINE-BINDING PERIPLASMIC PROTEIN-RELATED"/>
    <property type="match status" value="1"/>
</dbReference>
<dbReference type="STRING" id="1123501.Wenmar_01197"/>
<dbReference type="OrthoDB" id="8673316at2"/>
<dbReference type="Gene3D" id="3.40.190.10">
    <property type="entry name" value="Periplasmic binding protein-like II"/>
    <property type="match status" value="2"/>
</dbReference>
<dbReference type="EMBL" id="AONG01000006">
    <property type="protein sequence ID" value="KIQ70238.1"/>
    <property type="molecule type" value="Genomic_DNA"/>
</dbReference>
<dbReference type="AlphaFoldDB" id="A0A0D0QGW4"/>
<proteinExistence type="predicted"/>
<keyword evidence="4" id="KW-1185">Reference proteome</keyword>
<protein>
    <submittedName>
        <fullName evidence="3">ABC-type Fe3+ transport system, periplasmic component</fullName>
    </submittedName>
</protein>
<accession>A0A0D0QGW4</accession>
<feature type="signal peptide" evidence="2">
    <location>
        <begin position="1"/>
        <end position="22"/>
    </location>
</feature>
<evidence type="ECO:0000256" key="1">
    <source>
        <dbReference type="ARBA" id="ARBA00022729"/>
    </source>
</evidence>
<dbReference type="PATRIC" id="fig|1123501.6.peg.1280"/>
<keyword evidence="1 2" id="KW-0732">Signal</keyword>
<comment type="caution">
    <text evidence="3">The sequence shown here is derived from an EMBL/GenBank/DDBJ whole genome shotgun (WGS) entry which is preliminary data.</text>
</comment>
<sequence length="367" mass="39476">MTRMHTGRAALALALTAGGAAAQDFDLDALIEAARAEPPLVVYAVTGKIVETAEAFSELYGVEAEGRKVNEADQIELTIREAQSGNVVGDLAVAGDVAALLGQVVPQGLAASWLPPDMAEGIAPGEQDPLVVVSDPHVWAYSTEVWDECPVSNVWELTEPEWQGRLAMMDPLVKALYADWFNQLETHHDDAMAAAYEAHFGHPLETEEASATAAWVRAFAENAPLLGDSTAVAQAIGAVGQEAPFFGILSTAKFRDNLTGELSLGICEGMEPFSGWLYPGLAMIAEGTDSPNAARLFTRYLLTEEGIAPMSVDGKMSSNSAVPANPEEVSGVAEVMDQLMTYDTATAAEDFDRRQDWQDFWRIHYAR</sequence>
<organism evidence="3 4">
    <name type="scientific">Wenxinia marina DSM 24838</name>
    <dbReference type="NCBI Taxonomy" id="1123501"/>
    <lineage>
        <taxon>Bacteria</taxon>
        <taxon>Pseudomonadati</taxon>
        <taxon>Pseudomonadota</taxon>
        <taxon>Alphaproteobacteria</taxon>
        <taxon>Rhodobacterales</taxon>
        <taxon>Roseobacteraceae</taxon>
        <taxon>Wenxinia</taxon>
    </lineage>
</organism>
<gene>
    <name evidence="3" type="ORF">Wenmar_01197</name>
</gene>
<reference evidence="3 4" key="1">
    <citation type="submission" date="2013-01" db="EMBL/GenBank/DDBJ databases">
        <authorList>
            <person name="Fiebig A."/>
            <person name="Goeker M."/>
            <person name="Klenk H.-P.P."/>
        </authorList>
    </citation>
    <scope>NUCLEOTIDE SEQUENCE [LARGE SCALE GENOMIC DNA]</scope>
    <source>
        <strain evidence="3 4">DSM 24838</strain>
    </source>
</reference>
<dbReference type="SUPFAM" id="SSF53850">
    <property type="entry name" value="Periplasmic binding protein-like II"/>
    <property type="match status" value="1"/>
</dbReference>
<dbReference type="Proteomes" id="UP000035100">
    <property type="component" value="Unassembled WGS sequence"/>
</dbReference>